<dbReference type="AlphaFoldDB" id="A0A2C6KKY5"/>
<reference evidence="1 2" key="1">
    <citation type="journal article" date="2017" name="Int. J. Parasitol.">
        <title>The genome of the protozoan parasite Cystoisospora suis and a reverse vaccinology approach to identify vaccine candidates.</title>
        <authorList>
            <person name="Palmieri N."/>
            <person name="Shrestha A."/>
            <person name="Ruttkowski B."/>
            <person name="Beck T."/>
            <person name="Vogl C."/>
            <person name="Tomley F."/>
            <person name="Blake D.P."/>
            <person name="Joachim A."/>
        </authorList>
    </citation>
    <scope>NUCLEOTIDE SEQUENCE [LARGE SCALE GENOMIC DNA]</scope>
    <source>
        <strain evidence="1 2">Wien I</strain>
    </source>
</reference>
<dbReference type="EMBL" id="MIGC01005309">
    <property type="protein sequence ID" value="PHJ17053.1"/>
    <property type="molecule type" value="Genomic_DNA"/>
</dbReference>
<dbReference type="VEuPathDB" id="ToxoDB:CSUI_009126"/>
<organism evidence="1 2">
    <name type="scientific">Cystoisospora suis</name>
    <dbReference type="NCBI Taxonomy" id="483139"/>
    <lineage>
        <taxon>Eukaryota</taxon>
        <taxon>Sar</taxon>
        <taxon>Alveolata</taxon>
        <taxon>Apicomplexa</taxon>
        <taxon>Conoidasida</taxon>
        <taxon>Coccidia</taxon>
        <taxon>Eucoccidiorida</taxon>
        <taxon>Eimeriorina</taxon>
        <taxon>Sarcocystidae</taxon>
        <taxon>Cystoisospora</taxon>
    </lineage>
</organism>
<dbReference type="RefSeq" id="XP_067918778.1">
    <property type="nucleotide sequence ID" value="XM_068069245.1"/>
</dbReference>
<evidence type="ECO:0000313" key="1">
    <source>
        <dbReference type="EMBL" id="PHJ17053.1"/>
    </source>
</evidence>
<protein>
    <submittedName>
        <fullName evidence="1">Uncharacterized protein</fullName>
    </submittedName>
</protein>
<evidence type="ECO:0000313" key="2">
    <source>
        <dbReference type="Proteomes" id="UP000221165"/>
    </source>
</evidence>
<name>A0A2C6KKY5_9APIC</name>
<comment type="caution">
    <text evidence="1">The sequence shown here is derived from an EMBL/GenBank/DDBJ whole genome shotgun (WGS) entry which is preliminary data.</text>
</comment>
<gene>
    <name evidence="1" type="ORF">CSUI_009126</name>
</gene>
<proteinExistence type="predicted"/>
<dbReference type="GeneID" id="94432456"/>
<accession>A0A2C6KKY5</accession>
<sequence>MVFSPGPRPQRGTCLACFRVCNFIWNSHSRPVERRRHPSDQPLICLEGSDTSACVAGRRLCRATSVGMRHYR</sequence>
<dbReference type="Proteomes" id="UP000221165">
    <property type="component" value="Unassembled WGS sequence"/>
</dbReference>
<keyword evidence="2" id="KW-1185">Reference proteome</keyword>